<accession>A0AAV7VIY5</accession>
<dbReference type="Proteomes" id="UP001066276">
    <property type="component" value="Chromosome 2_1"/>
</dbReference>
<reference evidence="2" key="1">
    <citation type="journal article" date="2022" name="bioRxiv">
        <title>Sequencing and chromosome-scale assembly of the giantPleurodeles waltlgenome.</title>
        <authorList>
            <person name="Brown T."/>
            <person name="Elewa A."/>
            <person name="Iarovenko S."/>
            <person name="Subramanian E."/>
            <person name="Araus A.J."/>
            <person name="Petzold A."/>
            <person name="Susuki M."/>
            <person name="Suzuki K.-i.T."/>
            <person name="Hayashi T."/>
            <person name="Toyoda A."/>
            <person name="Oliveira C."/>
            <person name="Osipova E."/>
            <person name="Leigh N.D."/>
            <person name="Simon A."/>
            <person name="Yun M.H."/>
        </authorList>
    </citation>
    <scope>NUCLEOTIDE SEQUENCE</scope>
    <source>
        <strain evidence="2">20211129_DDA</strain>
        <tissue evidence="2">Liver</tissue>
    </source>
</reference>
<keyword evidence="3" id="KW-1185">Reference proteome</keyword>
<feature type="region of interest" description="Disordered" evidence="1">
    <location>
        <begin position="26"/>
        <end position="66"/>
    </location>
</feature>
<evidence type="ECO:0000313" key="3">
    <source>
        <dbReference type="Proteomes" id="UP001066276"/>
    </source>
</evidence>
<dbReference type="AlphaFoldDB" id="A0AAV7VIY5"/>
<evidence type="ECO:0000256" key="1">
    <source>
        <dbReference type="SAM" id="MobiDB-lite"/>
    </source>
</evidence>
<organism evidence="2 3">
    <name type="scientific">Pleurodeles waltl</name>
    <name type="common">Iberian ribbed newt</name>
    <dbReference type="NCBI Taxonomy" id="8319"/>
    <lineage>
        <taxon>Eukaryota</taxon>
        <taxon>Metazoa</taxon>
        <taxon>Chordata</taxon>
        <taxon>Craniata</taxon>
        <taxon>Vertebrata</taxon>
        <taxon>Euteleostomi</taxon>
        <taxon>Amphibia</taxon>
        <taxon>Batrachia</taxon>
        <taxon>Caudata</taxon>
        <taxon>Salamandroidea</taxon>
        <taxon>Salamandridae</taxon>
        <taxon>Pleurodelinae</taxon>
        <taxon>Pleurodeles</taxon>
    </lineage>
</organism>
<gene>
    <name evidence="2" type="ORF">NDU88_004492</name>
</gene>
<comment type="caution">
    <text evidence="2">The sequence shown here is derived from an EMBL/GenBank/DDBJ whole genome shotgun (WGS) entry which is preliminary data.</text>
</comment>
<evidence type="ECO:0000313" key="2">
    <source>
        <dbReference type="EMBL" id="KAJ1200671.1"/>
    </source>
</evidence>
<dbReference type="EMBL" id="JANPWB010000003">
    <property type="protein sequence ID" value="KAJ1200671.1"/>
    <property type="molecule type" value="Genomic_DNA"/>
</dbReference>
<proteinExistence type="predicted"/>
<name>A0AAV7VIY5_PLEWA</name>
<protein>
    <submittedName>
        <fullName evidence="2">Uncharacterized protein</fullName>
    </submittedName>
</protein>
<sequence length="90" mass="9616">MERCSRKRGGLRRCTPVELRCQREAVLTQAPADEPLSSRSGEAEAASDGEPHAPVGGTPPALGKPIGLAARTMRGRLGARDQASWVWLPL</sequence>